<evidence type="ECO:0000313" key="1">
    <source>
        <dbReference type="EMBL" id="EMF44568.1"/>
    </source>
</evidence>
<reference evidence="1 2" key="1">
    <citation type="submission" date="2013-01" db="EMBL/GenBank/DDBJ databases">
        <authorList>
            <person name="Harkins D.M."/>
            <person name="Durkin A.S."/>
            <person name="Brinkac L.M."/>
            <person name="Haft D.H."/>
            <person name="Selengut J.D."/>
            <person name="Sanka R."/>
            <person name="DePew J."/>
            <person name="Purushe J."/>
            <person name="Hartskeerl R.A."/>
            <person name="Ahmed A."/>
            <person name="van der Linden H."/>
            <person name="Goris M.G.A."/>
            <person name="Vinetz J.M."/>
            <person name="Sutton G.G."/>
            <person name="Nierman W.C."/>
            <person name="Fouts D.E."/>
        </authorList>
    </citation>
    <scope>NUCLEOTIDE SEQUENCE [LARGE SCALE GENOMIC DNA]</scope>
    <source>
        <strain evidence="1 2">TE 1992</strain>
    </source>
</reference>
<accession>M3DTS8</accession>
<dbReference type="Proteomes" id="UP000011754">
    <property type="component" value="Unassembled WGS sequence"/>
</dbReference>
<comment type="caution">
    <text evidence="1">The sequence shown here is derived from an EMBL/GenBank/DDBJ whole genome shotgun (WGS) entry which is preliminary data.</text>
</comment>
<proteinExistence type="predicted"/>
<gene>
    <name evidence="1" type="ORF">LEP1GSC067_3621</name>
</gene>
<protein>
    <submittedName>
        <fullName evidence="1">Uncharacterized protein</fullName>
    </submittedName>
</protein>
<evidence type="ECO:0000313" key="2">
    <source>
        <dbReference type="Proteomes" id="UP000011754"/>
    </source>
</evidence>
<organism evidence="1 2">
    <name type="scientific">Leptospira interrogans serovar Lora str. TE 1992</name>
    <dbReference type="NCBI Taxonomy" id="1193028"/>
    <lineage>
        <taxon>Bacteria</taxon>
        <taxon>Pseudomonadati</taxon>
        <taxon>Spirochaetota</taxon>
        <taxon>Spirochaetia</taxon>
        <taxon>Leptospirales</taxon>
        <taxon>Leptospiraceae</taxon>
        <taxon>Leptospira</taxon>
    </lineage>
</organism>
<name>M3DTS8_LEPIR</name>
<sequence length="61" mass="6974">MLKARINKIEEAEGVKYEIYIPKENEASILIYLDEEAFLSFLDGLAECAEALKKQEGMKHV</sequence>
<dbReference type="AlphaFoldDB" id="M3DTS8"/>
<dbReference type="EMBL" id="AKWW02000012">
    <property type="protein sequence ID" value="EMF44568.1"/>
    <property type="molecule type" value="Genomic_DNA"/>
</dbReference>